<protein>
    <submittedName>
        <fullName evidence="1">Uncharacterized protein</fullName>
    </submittedName>
</protein>
<organism evidence="1 2">
    <name type="scientific">Grimontia celer</name>
    <dbReference type="NCBI Taxonomy" id="1796497"/>
    <lineage>
        <taxon>Bacteria</taxon>
        <taxon>Pseudomonadati</taxon>
        <taxon>Pseudomonadota</taxon>
        <taxon>Gammaproteobacteria</taxon>
        <taxon>Vibrionales</taxon>
        <taxon>Vibrionaceae</taxon>
        <taxon>Grimontia</taxon>
    </lineage>
</organism>
<proteinExistence type="predicted"/>
<gene>
    <name evidence="1" type="ORF">GCE9029_01180</name>
</gene>
<evidence type="ECO:0000313" key="1">
    <source>
        <dbReference type="EMBL" id="CZF78984.1"/>
    </source>
</evidence>
<accession>A0A128EXV2</accession>
<reference evidence="2" key="1">
    <citation type="submission" date="2016-02" db="EMBL/GenBank/DDBJ databases">
        <authorList>
            <person name="Rodrigo-Torres Lidia"/>
            <person name="Arahal R.David."/>
        </authorList>
    </citation>
    <scope>NUCLEOTIDE SEQUENCE [LARGE SCALE GENOMIC DNA]</scope>
    <source>
        <strain evidence="2">CECT 9029</strain>
    </source>
</reference>
<sequence>MLTKEERKIYNKLIKDTFNTDAFDKALCEQAAKIMAMNEEFESTIATQGVMLSVIGDKGQQRTIANPLIKTLAQNNATLRAVMVNLATRQDNKRTTYLKMAMKRAELGLD</sequence>
<dbReference type="EMBL" id="FIZX01000001">
    <property type="protein sequence ID" value="CZF78984.1"/>
    <property type="molecule type" value="Genomic_DNA"/>
</dbReference>
<keyword evidence="2" id="KW-1185">Reference proteome</keyword>
<dbReference type="Proteomes" id="UP000071641">
    <property type="component" value="Unassembled WGS sequence"/>
</dbReference>
<dbReference type="RefSeq" id="WP_062661649.1">
    <property type="nucleotide sequence ID" value="NZ_FIZX01000001.1"/>
</dbReference>
<name>A0A128EXV2_9GAMM</name>
<evidence type="ECO:0000313" key="2">
    <source>
        <dbReference type="Proteomes" id="UP000071641"/>
    </source>
</evidence>
<dbReference type="AlphaFoldDB" id="A0A128EXV2"/>